<evidence type="ECO:0000313" key="2">
    <source>
        <dbReference type="EMBL" id="JAT19543.1"/>
    </source>
</evidence>
<feature type="compositionally biased region" description="Polar residues" evidence="1">
    <location>
        <begin position="95"/>
        <end position="104"/>
    </location>
</feature>
<evidence type="ECO:0000256" key="1">
    <source>
        <dbReference type="SAM" id="MobiDB-lite"/>
    </source>
</evidence>
<feature type="compositionally biased region" description="Polar residues" evidence="1">
    <location>
        <begin position="67"/>
        <end position="84"/>
    </location>
</feature>
<dbReference type="AlphaFoldDB" id="A0A1B6L737"/>
<name>A0A1B6L737_9HEMI</name>
<protein>
    <submittedName>
        <fullName evidence="2">Uncharacterized protein</fullName>
    </submittedName>
</protein>
<feature type="compositionally biased region" description="Basic and acidic residues" evidence="1">
    <location>
        <begin position="53"/>
        <end position="64"/>
    </location>
</feature>
<reference evidence="2" key="1">
    <citation type="submission" date="2015-11" db="EMBL/GenBank/DDBJ databases">
        <title>De novo transcriptome assembly of four potential Pierce s Disease insect vectors from Arizona vineyards.</title>
        <authorList>
            <person name="Tassone E.E."/>
        </authorList>
    </citation>
    <scope>NUCLEOTIDE SEQUENCE</scope>
</reference>
<feature type="region of interest" description="Disordered" evidence="1">
    <location>
        <begin position="1"/>
        <end position="167"/>
    </location>
</feature>
<feature type="compositionally biased region" description="Polar residues" evidence="1">
    <location>
        <begin position="38"/>
        <end position="52"/>
    </location>
</feature>
<sequence length="208" mass="23200">PHPNNSHLHDRPDNCAHVPRQGATSANQGDNYSPKATRLTTENLAPIKSTQALERERSRQDNHQRSAKLTFNSNQEPFSGNPNDFPTKHTGKNRVLSTYPQGENNAYKEDKYLSEESSNNLQQRHPSQGCTGEGETQIPSCNEPVSTSPQSHLTDSPPYQDIESAPEEQATIDTKCECCCDHTLPLYSYVNPRYIKNICSSCSSPLRT</sequence>
<proteinExistence type="predicted"/>
<gene>
    <name evidence="2" type="ORF">g.54660</name>
</gene>
<feature type="non-terminal residue" evidence="2">
    <location>
        <position position="1"/>
    </location>
</feature>
<accession>A0A1B6L737</accession>
<feature type="compositionally biased region" description="Polar residues" evidence="1">
    <location>
        <begin position="115"/>
        <end position="130"/>
    </location>
</feature>
<dbReference type="EMBL" id="GEBQ01020434">
    <property type="protein sequence ID" value="JAT19543.1"/>
    <property type="molecule type" value="Transcribed_RNA"/>
</dbReference>
<feature type="compositionally biased region" description="Polar residues" evidence="1">
    <location>
        <begin position="22"/>
        <end position="31"/>
    </location>
</feature>
<feature type="compositionally biased region" description="Polar residues" evidence="1">
    <location>
        <begin position="137"/>
        <end position="154"/>
    </location>
</feature>
<organism evidence="2">
    <name type="scientific">Graphocephala atropunctata</name>
    <dbReference type="NCBI Taxonomy" id="36148"/>
    <lineage>
        <taxon>Eukaryota</taxon>
        <taxon>Metazoa</taxon>
        <taxon>Ecdysozoa</taxon>
        <taxon>Arthropoda</taxon>
        <taxon>Hexapoda</taxon>
        <taxon>Insecta</taxon>
        <taxon>Pterygota</taxon>
        <taxon>Neoptera</taxon>
        <taxon>Paraneoptera</taxon>
        <taxon>Hemiptera</taxon>
        <taxon>Auchenorrhyncha</taxon>
        <taxon>Membracoidea</taxon>
        <taxon>Cicadellidae</taxon>
        <taxon>Cicadellinae</taxon>
        <taxon>Cicadellini</taxon>
        <taxon>Graphocephala</taxon>
    </lineage>
</organism>